<comment type="catalytic activity">
    <reaction evidence="5">
        <text>6-carboxyhexanoyl-[ACP] methyl ester + H2O = 6-carboxyhexanoyl-[ACP] + methanol + H(+)</text>
        <dbReference type="Rhea" id="RHEA:42700"/>
        <dbReference type="Rhea" id="RHEA-COMP:9955"/>
        <dbReference type="Rhea" id="RHEA-COMP:10186"/>
        <dbReference type="ChEBI" id="CHEBI:15377"/>
        <dbReference type="ChEBI" id="CHEBI:15378"/>
        <dbReference type="ChEBI" id="CHEBI:17790"/>
        <dbReference type="ChEBI" id="CHEBI:78846"/>
        <dbReference type="ChEBI" id="CHEBI:82735"/>
        <dbReference type="EC" id="3.1.1.85"/>
    </reaction>
</comment>
<name>A0A1I1T6G1_9GAMM</name>
<feature type="active site" evidence="5">
    <location>
        <position position="207"/>
    </location>
</feature>
<dbReference type="Gene3D" id="3.40.50.1820">
    <property type="entry name" value="alpha/beta hydrolase"/>
    <property type="match status" value="1"/>
</dbReference>
<keyword evidence="4 5" id="KW-0378">Hydrolase</keyword>
<keyword evidence="2 5" id="KW-0963">Cytoplasm</keyword>
<evidence type="ECO:0000259" key="6">
    <source>
        <dbReference type="Pfam" id="PF00561"/>
    </source>
</evidence>
<feature type="binding site" evidence="5">
    <location>
        <position position="21"/>
    </location>
    <ligand>
        <name>substrate</name>
    </ligand>
</feature>
<dbReference type="Proteomes" id="UP000198611">
    <property type="component" value="Unassembled WGS sequence"/>
</dbReference>
<feature type="binding site" evidence="5">
    <location>
        <begin position="143"/>
        <end position="147"/>
    </location>
    <ligand>
        <name>substrate</name>
    </ligand>
</feature>
<dbReference type="InterPro" id="IPR000073">
    <property type="entry name" value="AB_hydrolase_1"/>
</dbReference>
<organism evidence="7 8">
    <name type="scientific">Thiohalospira halophila DSM 15071</name>
    <dbReference type="NCBI Taxonomy" id="1123397"/>
    <lineage>
        <taxon>Bacteria</taxon>
        <taxon>Pseudomonadati</taxon>
        <taxon>Pseudomonadota</taxon>
        <taxon>Gammaproteobacteria</taxon>
        <taxon>Thiohalospirales</taxon>
        <taxon>Thiohalospiraceae</taxon>
        <taxon>Thiohalospira</taxon>
    </lineage>
</organism>
<accession>A0A1I1T6G1</accession>
<dbReference type="RefSeq" id="WP_093428442.1">
    <property type="nucleotide sequence ID" value="NZ_FOMJ01000006.1"/>
</dbReference>
<dbReference type="HAMAP" id="MF_01260">
    <property type="entry name" value="Carboxylester"/>
    <property type="match status" value="1"/>
</dbReference>
<evidence type="ECO:0000256" key="1">
    <source>
        <dbReference type="ARBA" id="ARBA00022487"/>
    </source>
</evidence>
<evidence type="ECO:0000256" key="3">
    <source>
        <dbReference type="ARBA" id="ARBA00022756"/>
    </source>
</evidence>
<dbReference type="EMBL" id="FOMJ01000006">
    <property type="protein sequence ID" value="SFD54195.1"/>
    <property type="molecule type" value="Genomic_DNA"/>
</dbReference>
<evidence type="ECO:0000313" key="7">
    <source>
        <dbReference type="EMBL" id="SFD54195.1"/>
    </source>
</evidence>
<dbReference type="NCBIfam" id="TIGR01738">
    <property type="entry name" value="bioH"/>
    <property type="match status" value="1"/>
</dbReference>
<dbReference type="InterPro" id="IPR050228">
    <property type="entry name" value="Carboxylesterase_BioH"/>
</dbReference>
<dbReference type="PANTHER" id="PTHR43194">
    <property type="entry name" value="HYDROLASE ALPHA/BETA FOLD FAMILY"/>
    <property type="match status" value="1"/>
</dbReference>
<feature type="binding site" evidence="5">
    <location>
        <begin position="81"/>
        <end position="82"/>
    </location>
    <ligand>
        <name>substrate</name>
    </ligand>
</feature>
<dbReference type="InterPro" id="IPR029058">
    <property type="entry name" value="AB_hydrolase_fold"/>
</dbReference>
<comment type="similarity">
    <text evidence="5">Belongs to the AB hydrolase superfamily. Carboxylesterase BioH family.</text>
</comment>
<keyword evidence="3 5" id="KW-0093">Biotin biosynthesis</keyword>
<dbReference type="SUPFAM" id="SSF53474">
    <property type="entry name" value="alpha/beta-Hydrolases"/>
    <property type="match status" value="1"/>
</dbReference>
<dbReference type="AlphaFoldDB" id="A0A1I1T6G1"/>
<evidence type="ECO:0000256" key="2">
    <source>
        <dbReference type="ARBA" id="ARBA00022490"/>
    </source>
</evidence>
<dbReference type="GO" id="GO:0005737">
    <property type="term" value="C:cytoplasm"/>
    <property type="evidence" value="ECO:0007669"/>
    <property type="project" value="UniProtKB-SubCell"/>
</dbReference>
<comment type="subunit">
    <text evidence="5">Monomer.</text>
</comment>
<dbReference type="GO" id="GO:0009102">
    <property type="term" value="P:biotin biosynthetic process"/>
    <property type="evidence" value="ECO:0007669"/>
    <property type="project" value="UniProtKB-UniRule"/>
</dbReference>
<feature type="active site" evidence="5">
    <location>
        <position position="235"/>
    </location>
</feature>
<feature type="active site" description="Nucleophile" evidence="5">
    <location>
        <position position="81"/>
    </location>
</feature>
<dbReference type="EC" id="3.1.1.85" evidence="5"/>
<evidence type="ECO:0000313" key="8">
    <source>
        <dbReference type="Proteomes" id="UP000198611"/>
    </source>
</evidence>
<gene>
    <name evidence="5" type="primary">bioH</name>
    <name evidence="7" type="ORF">SAMN05660831_01804</name>
</gene>
<dbReference type="InterPro" id="IPR010076">
    <property type="entry name" value="BioH"/>
</dbReference>
<dbReference type="GO" id="GO:0090499">
    <property type="term" value="F:pimelyl-[acyl-carrier protein] methyl ester esterase activity"/>
    <property type="evidence" value="ECO:0007669"/>
    <property type="project" value="UniProtKB-EC"/>
</dbReference>
<evidence type="ECO:0000256" key="4">
    <source>
        <dbReference type="ARBA" id="ARBA00022801"/>
    </source>
</evidence>
<dbReference type="UniPathway" id="UPA00078"/>
<comment type="function">
    <text evidence="5">The physiological role of BioH is to remove the methyl group introduced by BioC when the pimeloyl moiety is complete. It allows to synthesize pimeloyl-ACP via the fatty acid synthetic pathway through the hydrolysis of the ester bonds of pimeloyl-ACP esters.</text>
</comment>
<reference evidence="7 8" key="1">
    <citation type="submission" date="2016-10" db="EMBL/GenBank/DDBJ databases">
        <authorList>
            <person name="de Groot N.N."/>
        </authorList>
    </citation>
    <scope>NUCLEOTIDE SEQUENCE [LARGE SCALE GENOMIC DNA]</scope>
    <source>
        <strain evidence="7 8">HL3</strain>
    </source>
</reference>
<dbReference type="STRING" id="1123397.SAMN05660831_01804"/>
<protein>
    <recommendedName>
        <fullName evidence="5">Pimeloyl-[acyl-carrier protein] methyl ester esterase</fullName>
        <ecNumber evidence="5">3.1.1.85</ecNumber>
    </recommendedName>
    <alternativeName>
        <fullName evidence="5">Biotin synthesis protein BioH</fullName>
    </alternativeName>
    <alternativeName>
        <fullName evidence="5">Carboxylesterase BioH</fullName>
    </alternativeName>
</protein>
<feature type="domain" description="AB hydrolase-1" evidence="6">
    <location>
        <begin position="17"/>
        <end position="242"/>
    </location>
</feature>
<comment type="subcellular location">
    <subcellularLocation>
        <location evidence="5">Cytoplasm</location>
    </subcellularLocation>
</comment>
<proteinExistence type="inferred from homology"/>
<feature type="binding site" evidence="5">
    <location>
        <position position="235"/>
    </location>
    <ligand>
        <name>substrate</name>
    </ligand>
</feature>
<sequence>MSDLATTVRGSGPDWALIHGWGLHGGVWTETADALAGDRRVTIVDLPGHGASRGPVPSTLAGAAAEVAEVLPERTTLVGWSLGGLVALRLALDFPERVAALKLVAATPRFVTGADWPHATPPGVLHDFAADLARDYRGTLLRFLALQARGSATAREDVRRLRERVFEHGEPDHDALARGLEWLAGSDLRSELAGLAVPVHFIGGQRDNLVPAAALEAAADLAPEGRTTILEGAGHAPFLSHPEAFREALDG</sequence>
<dbReference type="Pfam" id="PF00561">
    <property type="entry name" value="Abhydrolase_1"/>
    <property type="match status" value="1"/>
</dbReference>
<dbReference type="PANTHER" id="PTHR43194:SF5">
    <property type="entry name" value="PIMELOYL-[ACYL-CARRIER PROTEIN] METHYL ESTER ESTERASE"/>
    <property type="match status" value="1"/>
</dbReference>
<comment type="pathway">
    <text evidence="5">Cofactor biosynthesis; biotin biosynthesis.</text>
</comment>
<keyword evidence="8" id="KW-1185">Reference proteome</keyword>
<dbReference type="OrthoDB" id="9780744at2"/>
<keyword evidence="1 5" id="KW-0719">Serine esterase</keyword>
<evidence type="ECO:0000256" key="5">
    <source>
        <dbReference type="HAMAP-Rule" id="MF_01260"/>
    </source>
</evidence>